<comment type="caution">
    <text evidence="3">The sequence shown here is derived from an EMBL/GenBank/DDBJ whole genome shotgun (WGS) entry which is preliminary data.</text>
</comment>
<dbReference type="AlphaFoldDB" id="A0A0F9LCD5"/>
<feature type="domain" description="C2H2-type" evidence="2">
    <location>
        <begin position="2"/>
        <end position="23"/>
    </location>
</feature>
<sequence length="275" mass="31634">MYDCEYCCRSFNRNTSLTRHQSTAKYCLDIQKAAKQTTYTCGYCKKQLSLGTKNSKHLQTCTVYDQRIEYKAVALQNEDIHRQLKVKDEQIRELQRQIQELAMLAINHRTPVQNRNNIVLNNLEPLTDEKLETLAIDHLTIDDLKRGVEGLIEIFSSNYPVRGSVVCTDKSRKKLCFREEDGTVIDDPGGAKLSQKFFSAIKPRYSELINQEYTNITERVQDIVKRNRAVEENVVELMQEATALQNFKSECDIAAEGGANELRNDFVTRLVQTLN</sequence>
<dbReference type="EMBL" id="LAZR01012774">
    <property type="protein sequence ID" value="KKM25165.1"/>
    <property type="molecule type" value="Genomic_DNA"/>
</dbReference>
<evidence type="ECO:0000256" key="1">
    <source>
        <dbReference type="SAM" id="Coils"/>
    </source>
</evidence>
<proteinExistence type="predicted"/>
<organism evidence="3">
    <name type="scientific">marine sediment metagenome</name>
    <dbReference type="NCBI Taxonomy" id="412755"/>
    <lineage>
        <taxon>unclassified sequences</taxon>
        <taxon>metagenomes</taxon>
        <taxon>ecological metagenomes</taxon>
    </lineage>
</organism>
<accession>A0A0F9LCD5</accession>
<name>A0A0F9LCD5_9ZZZZ</name>
<dbReference type="PROSITE" id="PS50157">
    <property type="entry name" value="ZINC_FINGER_C2H2_2"/>
    <property type="match status" value="1"/>
</dbReference>
<gene>
    <name evidence="3" type="ORF">LCGC14_1597740</name>
</gene>
<protein>
    <recommendedName>
        <fullName evidence="2">C2H2-type domain-containing protein</fullName>
    </recommendedName>
</protein>
<keyword evidence="1" id="KW-0175">Coiled coil</keyword>
<evidence type="ECO:0000313" key="3">
    <source>
        <dbReference type="EMBL" id="KKM25165.1"/>
    </source>
</evidence>
<evidence type="ECO:0000259" key="2">
    <source>
        <dbReference type="PROSITE" id="PS50157"/>
    </source>
</evidence>
<reference evidence="3" key="1">
    <citation type="journal article" date="2015" name="Nature">
        <title>Complex archaea that bridge the gap between prokaryotes and eukaryotes.</title>
        <authorList>
            <person name="Spang A."/>
            <person name="Saw J.H."/>
            <person name="Jorgensen S.L."/>
            <person name="Zaremba-Niedzwiedzka K."/>
            <person name="Martijn J."/>
            <person name="Lind A.E."/>
            <person name="van Eijk R."/>
            <person name="Schleper C."/>
            <person name="Guy L."/>
            <person name="Ettema T.J."/>
        </authorList>
    </citation>
    <scope>NUCLEOTIDE SEQUENCE</scope>
</reference>
<dbReference type="InterPro" id="IPR013087">
    <property type="entry name" value="Znf_C2H2_type"/>
</dbReference>
<dbReference type="Gene3D" id="3.30.160.60">
    <property type="entry name" value="Classic Zinc Finger"/>
    <property type="match status" value="1"/>
</dbReference>
<feature type="coiled-coil region" evidence="1">
    <location>
        <begin position="77"/>
        <end position="104"/>
    </location>
</feature>